<accession>A0A0E0JUN4</accession>
<dbReference type="AlphaFoldDB" id="A0A0E0JUN4"/>
<organism evidence="1">
    <name type="scientific">Oryza punctata</name>
    <name type="common">Red rice</name>
    <dbReference type="NCBI Taxonomy" id="4537"/>
    <lineage>
        <taxon>Eukaryota</taxon>
        <taxon>Viridiplantae</taxon>
        <taxon>Streptophyta</taxon>
        <taxon>Embryophyta</taxon>
        <taxon>Tracheophyta</taxon>
        <taxon>Spermatophyta</taxon>
        <taxon>Magnoliopsida</taxon>
        <taxon>Liliopsida</taxon>
        <taxon>Poales</taxon>
        <taxon>Poaceae</taxon>
        <taxon>BOP clade</taxon>
        <taxon>Oryzoideae</taxon>
        <taxon>Oryzeae</taxon>
        <taxon>Oryzinae</taxon>
        <taxon>Oryza</taxon>
    </lineage>
</organism>
<dbReference type="EnsemblPlants" id="OPUNC02G00660.1">
    <property type="protein sequence ID" value="OPUNC02G00660.1"/>
    <property type="gene ID" value="OPUNC02G00660"/>
</dbReference>
<dbReference type="Gramene" id="OPUNC02G00660.1">
    <property type="protein sequence ID" value="OPUNC02G00660.1"/>
    <property type="gene ID" value="OPUNC02G00660"/>
</dbReference>
<sequence>MIQLELAKLHACTKWKRGREEGEEITVKLVLTESRGVYHTMGKGNRARLETPREDHGLRRTKGTQWAEHLWLDLDWIFSSVTLLQGAI</sequence>
<reference evidence="1" key="1">
    <citation type="submission" date="2015-04" db="UniProtKB">
        <authorList>
            <consortium name="EnsemblPlants"/>
        </authorList>
    </citation>
    <scope>IDENTIFICATION</scope>
</reference>
<evidence type="ECO:0000313" key="1">
    <source>
        <dbReference type="EnsemblPlants" id="OPUNC02G00660.1"/>
    </source>
</evidence>
<reference evidence="1" key="2">
    <citation type="submission" date="2018-05" db="EMBL/GenBank/DDBJ databases">
        <title>OpunRS2 (Oryza punctata Reference Sequence Version 2).</title>
        <authorList>
            <person name="Zhang J."/>
            <person name="Kudrna D."/>
            <person name="Lee S."/>
            <person name="Talag J."/>
            <person name="Welchert J."/>
            <person name="Wing R.A."/>
        </authorList>
    </citation>
    <scope>NUCLEOTIDE SEQUENCE [LARGE SCALE GENOMIC DNA]</scope>
</reference>
<dbReference type="Proteomes" id="UP000026962">
    <property type="component" value="Chromosome 2"/>
</dbReference>
<evidence type="ECO:0000313" key="2">
    <source>
        <dbReference type="Proteomes" id="UP000026962"/>
    </source>
</evidence>
<dbReference type="HOGENOM" id="CLU_2472916_0_0_1"/>
<proteinExistence type="predicted"/>
<protein>
    <submittedName>
        <fullName evidence="1">Uncharacterized protein</fullName>
    </submittedName>
</protein>
<name>A0A0E0JUN4_ORYPU</name>
<keyword evidence="2" id="KW-1185">Reference proteome</keyword>